<gene>
    <name evidence="3" type="ORF">Fmac_015970</name>
</gene>
<dbReference type="EMBL" id="JBGMDY010000005">
    <property type="protein sequence ID" value="KAL2334757.1"/>
    <property type="molecule type" value="Genomic_DNA"/>
</dbReference>
<protein>
    <submittedName>
        <fullName evidence="3">Uncharacterized protein</fullName>
    </submittedName>
</protein>
<reference evidence="3 4" key="1">
    <citation type="submission" date="2024-08" db="EMBL/GenBank/DDBJ databases">
        <title>Insights into the chromosomal genome structure of Flemingia macrophylla.</title>
        <authorList>
            <person name="Ding Y."/>
            <person name="Zhao Y."/>
            <person name="Bi W."/>
            <person name="Wu M."/>
            <person name="Zhao G."/>
            <person name="Gong Y."/>
            <person name="Li W."/>
            <person name="Zhang P."/>
        </authorList>
    </citation>
    <scope>NUCLEOTIDE SEQUENCE [LARGE SCALE GENOMIC DNA]</scope>
    <source>
        <strain evidence="3">DYQJB</strain>
        <tissue evidence="3">Leaf</tissue>
    </source>
</reference>
<comment type="caution">
    <text evidence="3">The sequence shown here is derived from an EMBL/GenBank/DDBJ whole genome shotgun (WGS) entry which is preliminary data.</text>
</comment>
<feature type="transmembrane region" description="Helical" evidence="2">
    <location>
        <begin position="52"/>
        <end position="77"/>
    </location>
</feature>
<feature type="transmembrane region" description="Helical" evidence="2">
    <location>
        <begin position="20"/>
        <end position="40"/>
    </location>
</feature>
<evidence type="ECO:0000313" key="4">
    <source>
        <dbReference type="Proteomes" id="UP001603857"/>
    </source>
</evidence>
<proteinExistence type="predicted"/>
<feature type="region of interest" description="Disordered" evidence="1">
    <location>
        <begin position="112"/>
        <end position="152"/>
    </location>
</feature>
<evidence type="ECO:0000256" key="2">
    <source>
        <dbReference type="SAM" id="Phobius"/>
    </source>
</evidence>
<feature type="compositionally biased region" description="Polar residues" evidence="1">
    <location>
        <begin position="137"/>
        <end position="152"/>
    </location>
</feature>
<dbReference type="AlphaFoldDB" id="A0ABD1MGP9"/>
<organism evidence="3 4">
    <name type="scientific">Flemingia macrophylla</name>
    <dbReference type="NCBI Taxonomy" id="520843"/>
    <lineage>
        <taxon>Eukaryota</taxon>
        <taxon>Viridiplantae</taxon>
        <taxon>Streptophyta</taxon>
        <taxon>Embryophyta</taxon>
        <taxon>Tracheophyta</taxon>
        <taxon>Spermatophyta</taxon>
        <taxon>Magnoliopsida</taxon>
        <taxon>eudicotyledons</taxon>
        <taxon>Gunneridae</taxon>
        <taxon>Pentapetalae</taxon>
        <taxon>rosids</taxon>
        <taxon>fabids</taxon>
        <taxon>Fabales</taxon>
        <taxon>Fabaceae</taxon>
        <taxon>Papilionoideae</taxon>
        <taxon>50 kb inversion clade</taxon>
        <taxon>NPAAA clade</taxon>
        <taxon>indigoferoid/millettioid clade</taxon>
        <taxon>Phaseoleae</taxon>
        <taxon>Flemingia</taxon>
    </lineage>
</organism>
<sequence>MFSHDFSILRFLQAHSRVKVIRCMAFKVLLIQNGLLYIFISASGSGTTGLAIVTKIIGWLYDVALHWYATFIMLLAGRLENPVIAVRSYSICLNFIARLVLHDTPWNTYRTPPLGVNGGPEVNEEQRPLRDTDPHQKTSVPRQEQSQKSIQV</sequence>
<evidence type="ECO:0000313" key="3">
    <source>
        <dbReference type="EMBL" id="KAL2334757.1"/>
    </source>
</evidence>
<dbReference type="Proteomes" id="UP001603857">
    <property type="component" value="Unassembled WGS sequence"/>
</dbReference>
<feature type="compositionally biased region" description="Basic and acidic residues" evidence="1">
    <location>
        <begin position="124"/>
        <end position="136"/>
    </location>
</feature>
<keyword evidence="2" id="KW-0472">Membrane</keyword>
<keyword evidence="2" id="KW-0812">Transmembrane</keyword>
<keyword evidence="2" id="KW-1133">Transmembrane helix</keyword>
<name>A0ABD1MGP9_9FABA</name>
<evidence type="ECO:0000256" key="1">
    <source>
        <dbReference type="SAM" id="MobiDB-lite"/>
    </source>
</evidence>
<keyword evidence="4" id="KW-1185">Reference proteome</keyword>
<accession>A0ABD1MGP9</accession>